<dbReference type="InterPro" id="IPR000276">
    <property type="entry name" value="GPCR_Rhodpsn"/>
</dbReference>
<accession>A0ABM1STP8</accession>
<dbReference type="Gene3D" id="1.20.1070.10">
    <property type="entry name" value="Rhodopsin 7-helix transmembrane proteins"/>
    <property type="match status" value="1"/>
</dbReference>
<name>A0ABM1STP8_LIMPO</name>
<keyword evidence="5 10" id="KW-0297">G-protein coupled receptor</keyword>
<proteinExistence type="inferred from homology"/>
<evidence type="ECO:0000313" key="12">
    <source>
        <dbReference type="Proteomes" id="UP000694941"/>
    </source>
</evidence>
<evidence type="ECO:0000256" key="10">
    <source>
        <dbReference type="RuleBase" id="RU046427"/>
    </source>
</evidence>
<evidence type="ECO:0000256" key="6">
    <source>
        <dbReference type="ARBA" id="ARBA00023136"/>
    </source>
</evidence>
<keyword evidence="9 10" id="KW-0807">Transducer</keyword>
<dbReference type="RefSeq" id="XP_022247004.1">
    <property type="nucleotide sequence ID" value="XM_022391296.1"/>
</dbReference>
<evidence type="ECO:0000256" key="9">
    <source>
        <dbReference type="ARBA" id="ARBA00023224"/>
    </source>
</evidence>
<keyword evidence="3 10" id="KW-0812">Transmembrane</keyword>
<evidence type="ECO:0000259" key="11">
    <source>
        <dbReference type="PROSITE" id="PS50262"/>
    </source>
</evidence>
<dbReference type="GeneID" id="106463718"/>
<reference evidence="13" key="1">
    <citation type="submission" date="2025-08" db="UniProtKB">
        <authorList>
            <consortium name="RefSeq"/>
        </authorList>
    </citation>
    <scope>IDENTIFICATION</scope>
    <source>
        <tissue evidence="13">Muscle</tissue>
    </source>
</reference>
<dbReference type="PRINTS" id="PR00896">
    <property type="entry name" value="VASOPRESSINR"/>
</dbReference>
<keyword evidence="12" id="KW-1185">Reference proteome</keyword>
<evidence type="ECO:0000313" key="13">
    <source>
        <dbReference type="RefSeq" id="XP_022247004.1"/>
    </source>
</evidence>
<dbReference type="PANTHER" id="PTHR24241">
    <property type="entry name" value="NEUROPEPTIDE RECEPTOR-RELATED G-PROTEIN COUPLED RECEPTOR"/>
    <property type="match status" value="1"/>
</dbReference>
<comment type="similarity">
    <text evidence="10">Belongs to the G-protein coupled receptor 1 family. Vasopressin/oxytocin receptor subfamily.</text>
</comment>
<dbReference type="PROSITE" id="PS00237">
    <property type="entry name" value="G_PROTEIN_RECEP_F1_1"/>
    <property type="match status" value="1"/>
</dbReference>
<evidence type="ECO:0000256" key="1">
    <source>
        <dbReference type="ARBA" id="ARBA00004651"/>
    </source>
</evidence>
<comment type="subcellular location">
    <subcellularLocation>
        <location evidence="1 10">Cell membrane</location>
        <topology evidence="1 10">Multi-pass membrane protein</topology>
    </subcellularLocation>
</comment>
<evidence type="ECO:0000256" key="3">
    <source>
        <dbReference type="ARBA" id="ARBA00022692"/>
    </source>
</evidence>
<evidence type="ECO:0000256" key="7">
    <source>
        <dbReference type="ARBA" id="ARBA00023170"/>
    </source>
</evidence>
<feature type="transmembrane region" description="Helical" evidence="10">
    <location>
        <begin position="113"/>
        <end position="135"/>
    </location>
</feature>
<keyword evidence="4 10" id="KW-1133">Transmembrane helix</keyword>
<feature type="transmembrane region" description="Helical" evidence="10">
    <location>
        <begin position="361"/>
        <end position="382"/>
    </location>
</feature>
<feature type="domain" description="G-protein coupled receptors family 1 profile" evidence="11">
    <location>
        <begin position="55"/>
        <end position="379"/>
    </location>
</feature>
<evidence type="ECO:0000256" key="8">
    <source>
        <dbReference type="ARBA" id="ARBA00023180"/>
    </source>
</evidence>
<keyword evidence="2" id="KW-1003">Cell membrane</keyword>
<dbReference type="SUPFAM" id="SSF81321">
    <property type="entry name" value="Family A G protein-coupled receptor-like"/>
    <property type="match status" value="1"/>
</dbReference>
<keyword evidence="7 10" id="KW-0675">Receptor</keyword>
<feature type="transmembrane region" description="Helical" evidence="10">
    <location>
        <begin position="204"/>
        <end position="226"/>
    </location>
</feature>
<dbReference type="Proteomes" id="UP000694941">
    <property type="component" value="Unplaced"/>
</dbReference>
<feature type="transmembrane region" description="Helical" evidence="10">
    <location>
        <begin position="74"/>
        <end position="93"/>
    </location>
</feature>
<evidence type="ECO:0000256" key="2">
    <source>
        <dbReference type="ARBA" id="ARBA00022475"/>
    </source>
</evidence>
<dbReference type="Pfam" id="PF00001">
    <property type="entry name" value="7tm_1"/>
    <property type="match status" value="1"/>
</dbReference>
<gene>
    <name evidence="13" type="primary">LOC106463718</name>
</gene>
<dbReference type="PROSITE" id="PS50262">
    <property type="entry name" value="G_PROTEIN_RECEP_F1_2"/>
    <property type="match status" value="1"/>
</dbReference>
<keyword evidence="8 10" id="KW-0325">Glycoprotein</keyword>
<feature type="transmembrane region" description="Helical" evidence="10">
    <location>
        <begin position="322"/>
        <end position="346"/>
    </location>
</feature>
<feature type="transmembrane region" description="Helical" evidence="10">
    <location>
        <begin position="42"/>
        <end position="65"/>
    </location>
</feature>
<dbReference type="PANTHER" id="PTHR24241:SF161">
    <property type="entry name" value="G-PROTEIN COUPLED RECEPTORS FAMILY 1 PROFILE DOMAIN-CONTAINING PROTEIN"/>
    <property type="match status" value="1"/>
</dbReference>
<dbReference type="InterPro" id="IPR017452">
    <property type="entry name" value="GPCR_Rhodpsn_7TM"/>
</dbReference>
<protein>
    <submittedName>
        <fullName evidence="13">Oxytocin receptor-like</fullName>
    </submittedName>
</protein>
<keyword evidence="6 10" id="KW-0472">Membrane</keyword>
<evidence type="ECO:0000256" key="4">
    <source>
        <dbReference type="ARBA" id="ARBA00022989"/>
    </source>
</evidence>
<dbReference type="PRINTS" id="PR00237">
    <property type="entry name" value="GPCRRHODOPSN"/>
</dbReference>
<sequence length="452" mass="51732">MSSLKEEQTTELTNASFVNFSPIENITVGDTQRDETIARVEVGVLAIIFILTIIGNTCVLVALAVRRTNMTRMYYFLLHLCISDLITAFFHVLPQLAWDAAHRFYGGNVLCKVVKYLQILGPYLSSYVLMVTAIDRYQAICFPLTRCTWTPRRSKLMIVGAWIISILCCSPQAFIFSYQQVSSDPLVFDCWGTFIQPWGEKVYVLWYTISQFFIPLLVITFTYVNVTKTVWNNYYLRKKNFMLQTSTYNSGQSREDSGPSIRPVILLVGRSYRFKGRGQVEICHLDDLSTIRTNCHENISEPRSHCRSVPDLSRAKVKTIRITIVVIACYIICSTPFLAVQLWAYWSPYAQNSPIWKGPTVAILMLLASLNSCVNPWIYLAFNHNLITALKQLCCRSVLQDYMAQSTEATSNNNNANRSYPTENEVNSSYPLSFFIAQEEPVMLRNRLKKKQ</sequence>
<feature type="transmembrane region" description="Helical" evidence="10">
    <location>
        <begin position="156"/>
        <end position="178"/>
    </location>
</feature>
<dbReference type="InterPro" id="IPR001817">
    <property type="entry name" value="Vasoprsn_rcpt"/>
</dbReference>
<dbReference type="CDD" id="cd15196">
    <property type="entry name" value="7tmA_Vasopressin_Oxytocin"/>
    <property type="match status" value="1"/>
</dbReference>
<evidence type="ECO:0000256" key="5">
    <source>
        <dbReference type="ARBA" id="ARBA00023040"/>
    </source>
</evidence>
<organism evidence="12 13">
    <name type="scientific">Limulus polyphemus</name>
    <name type="common">Atlantic horseshoe crab</name>
    <dbReference type="NCBI Taxonomy" id="6850"/>
    <lineage>
        <taxon>Eukaryota</taxon>
        <taxon>Metazoa</taxon>
        <taxon>Ecdysozoa</taxon>
        <taxon>Arthropoda</taxon>
        <taxon>Chelicerata</taxon>
        <taxon>Merostomata</taxon>
        <taxon>Xiphosura</taxon>
        <taxon>Limulidae</taxon>
        <taxon>Limulus</taxon>
    </lineage>
</organism>